<feature type="domain" description="Type II/III secretion system secretin-like" evidence="3">
    <location>
        <begin position="295"/>
        <end position="452"/>
    </location>
</feature>
<dbReference type="PANTHER" id="PTHR30332">
    <property type="entry name" value="PROBABLE GENERAL SECRETION PATHWAY PROTEIN D"/>
    <property type="match status" value="1"/>
</dbReference>
<evidence type="ECO:0000313" key="7">
    <source>
        <dbReference type="Proteomes" id="UP001291309"/>
    </source>
</evidence>
<evidence type="ECO:0000259" key="4">
    <source>
        <dbReference type="Pfam" id="PF04972"/>
    </source>
</evidence>
<feature type="chain" id="PRO_5046590576" evidence="2">
    <location>
        <begin position="27"/>
        <end position="483"/>
    </location>
</feature>
<dbReference type="PANTHER" id="PTHR30332:SF17">
    <property type="entry name" value="TYPE IV PILIATION SYSTEM PROTEIN DR_0774-RELATED"/>
    <property type="match status" value="1"/>
</dbReference>
<accession>A0ABU5HBM7</accession>
<gene>
    <name evidence="6" type="ORF">SYV04_31025</name>
</gene>
<evidence type="ECO:0000259" key="3">
    <source>
        <dbReference type="Pfam" id="PF00263"/>
    </source>
</evidence>
<organism evidence="6 7">
    <name type="scientific">Hyalangium rubrum</name>
    <dbReference type="NCBI Taxonomy" id="3103134"/>
    <lineage>
        <taxon>Bacteria</taxon>
        <taxon>Pseudomonadati</taxon>
        <taxon>Myxococcota</taxon>
        <taxon>Myxococcia</taxon>
        <taxon>Myxococcales</taxon>
        <taxon>Cystobacterineae</taxon>
        <taxon>Archangiaceae</taxon>
        <taxon>Hyalangium</taxon>
    </lineage>
</organism>
<sequence>MFTRITHHAVALGFVLALLVGSSAVAQDGSTIALGVGTQKVVTIPGITRIALGDPGIAEVKTIGNNQVLIIGQAEGKTTLLIWKSSGQRVSYLIAVRRQDPNEIIAEIKKLLGEIEGVSVRMVGDRIYLDGQAYTTQDADRIEQVVSLYPNVKSFVKIAPNAKKLVAQNLNAAFQKAGLRNVQANVVGSTIFLEGSVESQQDLQKAELITKAIGEKVENLLVVGIKRMILSEVQFVEIRRNARDRYGIRYPTDITGSVSAIANISQELFPGTFGSGTSGMSINASADTSIGFQINDGYGRLLAQPKLVCASGEKAEFLAGGQVPIPLITNNQFSVEFKPYGVILNLRPTADRNGNIQTEIEAEASEIDTSVAVSFGGSASVPGFRTRKVKTNVTVRHGETIVLSGVFSHDEQKAVSKIPGLGHIPVVGELFKSRAFDSTKRELVIFVTPRIVNPDSDKIRTIIEDVKSRYKQARSEVNFNIFD</sequence>
<feature type="signal peptide" evidence="2">
    <location>
        <begin position="1"/>
        <end position="26"/>
    </location>
</feature>
<dbReference type="InterPro" id="IPR007055">
    <property type="entry name" value="BON_dom"/>
</dbReference>
<dbReference type="InterPro" id="IPR004846">
    <property type="entry name" value="T2SS/T3SS_dom"/>
</dbReference>
<feature type="domain" description="BON" evidence="4">
    <location>
        <begin position="167"/>
        <end position="223"/>
    </location>
</feature>
<evidence type="ECO:0000256" key="1">
    <source>
        <dbReference type="RuleBase" id="RU004003"/>
    </source>
</evidence>
<keyword evidence="2" id="KW-0732">Signal</keyword>
<evidence type="ECO:0000259" key="5">
    <source>
        <dbReference type="Pfam" id="PF13629"/>
    </source>
</evidence>
<proteinExistence type="inferred from homology"/>
<comment type="caution">
    <text evidence="6">The sequence shown here is derived from an EMBL/GenBank/DDBJ whole genome shotgun (WGS) entry which is preliminary data.</text>
</comment>
<dbReference type="InterPro" id="IPR001775">
    <property type="entry name" value="GspD/PilQ"/>
</dbReference>
<dbReference type="PRINTS" id="PR00811">
    <property type="entry name" value="BCTERIALGSPD"/>
</dbReference>
<feature type="domain" description="Pilus formation protein N-terminal" evidence="5">
    <location>
        <begin position="30"/>
        <end position="96"/>
    </location>
</feature>
<dbReference type="InterPro" id="IPR032789">
    <property type="entry name" value="T2SS-T3SS_pil_N"/>
</dbReference>
<name>A0ABU5HBM7_9BACT</name>
<evidence type="ECO:0000313" key="6">
    <source>
        <dbReference type="EMBL" id="MDY7230869.1"/>
    </source>
</evidence>
<comment type="similarity">
    <text evidence="1">Belongs to the bacterial secretin family.</text>
</comment>
<dbReference type="RefSeq" id="WP_321549582.1">
    <property type="nucleotide sequence ID" value="NZ_JAXIVS010000012.1"/>
</dbReference>
<dbReference type="Pfam" id="PF13629">
    <property type="entry name" value="T2SS-T3SS_pil_N"/>
    <property type="match status" value="1"/>
</dbReference>
<dbReference type="Pfam" id="PF04972">
    <property type="entry name" value="BON"/>
    <property type="match status" value="1"/>
</dbReference>
<protein>
    <submittedName>
        <fullName evidence="6">Pilus assembly protein N-terminal domain-containing protein</fullName>
    </submittedName>
</protein>
<dbReference type="Proteomes" id="UP001291309">
    <property type="component" value="Unassembled WGS sequence"/>
</dbReference>
<dbReference type="EMBL" id="JAXIVS010000012">
    <property type="protein sequence ID" value="MDY7230869.1"/>
    <property type="molecule type" value="Genomic_DNA"/>
</dbReference>
<dbReference type="InterPro" id="IPR050810">
    <property type="entry name" value="Bact_Secretion_Sys_Channel"/>
</dbReference>
<evidence type="ECO:0000256" key="2">
    <source>
        <dbReference type="SAM" id="SignalP"/>
    </source>
</evidence>
<keyword evidence="7" id="KW-1185">Reference proteome</keyword>
<dbReference type="Pfam" id="PF00263">
    <property type="entry name" value="Secretin"/>
    <property type="match status" value="1"/>
</dbReference>
<reference evidence="6 7" key="1">
    <citation type="submission" date="2023-12" db="EMBL/GenBank/DDBJ databases">
        <title>the genome sequence of Hyalangium sp. s54d21.</title>
        <authorList>
            <person name="Zhang X."/>
        </authorList>
    </citation>
    <scope>NUCLEOTIDE SEQUENCE [LARGE SCALE GENOMIC DNA]</scope>
    <source>
        <strain evidence="7">s54d21</strain>
    </source>
</reference>